<evidence type="ECO:0000313" key="1">
    <source>
        <dbReference type="EMBL" id="KAG2256554.1"/>
    </source>
</evidence>
<gene>
    <name evidence="1" type="ORF">Bca52824_075848</name>
</gene>
<comment type="caution">
    <text evidence="1">The sequence shown here is derived from an EMBL/GenBank/DDBJ whole genome shotgun (WGS) entry which is preliminary data.</text>
</comment>
<evidence type="ECO:0000313" key="2">
    <source>
        <dbReference type="Proteomes" id="UP000886595"/>
    </source>
</evidence>
<dbReference type="Proteomes" id="UP000886595">
    <property type="component" value="Unassembled WGS sequence"/>
</dbReference>
<reference evidence="1 2" key="1">
    <citation type="submission" date="2020-02" db="EMBL/GenBank/DDBJ databases">
        <authorList>
            <person name="Ma Q."/>
            <person name="Huang Y."/>
            <person name="Song X."/>
            <person name="Pei D."/>
        </authorList>
    </citation>
    <scope>NUCLEOTIDE SEQUENCE [LARGE SCALE GENOMIC DNA]</scope>
    <source>
        <strain evidence="1">Sxm20200214</strain>
        <tissue evidence="1">Leaf</tissue>
    </source>
</reference>
<proteinExistence type="predicted"/>
<dbReference type="EMBL" id="JAAMPC010000015">
    <property type="protein sequence ID" value="KAG2256554.1"/>
    <property type="molecule type" value="Genomic_DNA"/>
</dbReference>
<sequence>MGCWKRCVGELFKRTDDVLYVDKTMREISHDATVDPLELSPPTEQLGVYLIELSRRSRGSNKCECGQLNRCG</sequence>
<accession>A0A8X7PVV3</accession>
<name>A0A8X7PVV3_BRACI</name>
<dbReference type="OrthoDB" id="10482874at2759"/>
<keyword evidence="2" id="KW-1185">Reference proteome</keyword>
<protein>
    <submittedName>
        <fullName evidence="1">Uncharacterized protein</fullName>
    </submittedName>
</protein>
<organism evidence="1 2">
    <name type="scientific">Brassica carinata</name>
    <name type="common">Ethiopian mustard</name>
    <name type="synonym">Abyssinian cabbage</name>
    <dbReference type="NCBI Taxonomy" id="52824"/>
    <lineage>
        <taxon>Eukaryota</taxon>
        <taxon>Viridiplantae</taxon>
        <taxon>Streptophyta</taxon>
        <taxon>Embryophyta</taxon>
        <taxon>Tracheophyta</taxon>
        <taxon>Spermatophyta</taxon>
        <taxon>Magnoliopsida</taxon>
        <taxon>eudicotyledons</taxon>
        <taxon>Gunneridae</taxon>
        <taxon>Pentapetalae</taxon>
        <taxon>rosids</taxon>
        <taxon>malvids</taxon>
        <taxon>Brassicales</taxon>
        <taxon>Brassicaceae</taxon>
        <taxon>Brassiceae</taxon>
        <taxon>Brassica</taxon>
    </lineage>
</organism>
<dbReference type="AlphaFoldDB" id="A0A8X7PVV3"/>